<dbReference type="InterPro" id="IPR011075">
    <property type="entry name" value="TetR_C"/>
</dbReference>
<dbReference type="EMBL" id="VKHS01001281">
    <property type="protein sequence ID" value="MBB0232905.1"/>
    <property type="molecule type" value="Genomic_DNA"/>
</dbReference>
<feature type="domain" description="HTH tetR-type" evidence="6">
    <location>
        <begin position="20"/>
        <end position="80"/>
    </location>
</feature>
<dbReference type="InterPro" id="IPR001647">
    <property type="entry name" value="HTH_TetR"/>
</dbReference>
<dbReference type="InterPro" id="IPR009057">
    <property type="entry name" value="Homeodomain-like_sf"/>
</dbReference>
<feature type="DNA-binding region" description="H-T-H motif" evidence="4">
    <location>
        <begin position="43"/>
        <end position="62"/>
    </location>
</feature>
<evidence type="ECO:0000313" key="8">
    <source>
        <dbReference type="Proteomes" id="UP000530234"/>
    </source>
</evidence>
<dbReference type="PANTHER" id="PTHR30055:SF149">
    <property type="entry name" value="TETR-FAMILY TRANSCRIPTIONAL REGULATOR"/>
    <property type="match status" value="1"/>
</dbReference>
<evidence type="ECO:0000256" key="1">
    <source>
        <dbReference type="ARBA" id="ARBA00023015"/>
    </source>
</evidence>
<feature type="compositionally biased region" description="Pro residues" evidence="5">
    <location>
        <begin position="230"/>
        <end position="239"/>
    </location>
</feature>
<dbReference type="RefSeq" id="WP_182667421.1">
    <property type="nucleotide sequence ID" value="NZ_VKHS01001281.1"/>
</dbReference>
<evidence type="ECO:0000256" key="4">
    <source>
        <dbReference type="PROSITE-ProRule" id="PRU00335"/>
    </source>
</evidence>
<evidence type="ECO:0000256" key="5">
    <source>
        <dbReference type="SAM" id="MobiDB-lite"/>
    </source>
</evidence>
<organism evidence="7 8">
    <name type="scientific">Streptomyces calidiresistens</name>
    <dbReference type="NCBI Taxonomy" id="1485586"/>
    <lineage>
        <taxon>Bacteria</taxon>
        <taxon>Bacillati</taxon>
        <taxon>Actinomycetota</taxon>
        <taxon>Actinomycetes</taxon>
        <taxon>Kitasatosporales</taxon>
        <taxon>Streptomycetaceae</taxon>
        <taxon>Streptomyces</taxon>
    </lineage>
</organism>
<dbReference type="PANTHER" id="PTHR30055">
    <property type="entry name" value="HTH-TYPE TRANSCRIPTIONAL REGULATOR RUTR"/>
    <property type="match status" value="1"/>
</dbReference>
<dbReference type="GO" id="GO:0000976">
    <property type="term" value="F:transcription cis-regulatory region binding"/>
    <property type="evidence" value="ECO:0007669"/>
    <property type="project" value="TreeGrafter"/>
</dbReference>
<dbReference type="Pfam" id="PF00440">
    <property type="entry name" value="TetR_N"/>
    <property type="match status" value="1"/>
</dbReference>
<dbReference type="Gene3D" id="1.10.10.60">
    <property type="entry name" value="Homeodomain-like"/>
    <property type="match status" value="1"/>
</dbReference>
<dbReference type="SUPFAM" id="SSF46689">
    <property type="entry name" value="Homeodomain-like"/>
    <property type="match status" value="1"/>
</dbReference>
<keyword evidence="3" id="KW-0804">Transcription</keyword>
<gene>
    <name evidence="7" type="ORF">FOE67_26290</name>
</gene>
<dbReference type="AlphaFoldDB" id="A0A7W3T8G9"/>
<dbReference type="Proteomes" id="UP000530234">
    <property type="component" value="Unassembled WGS sequence"/>
</dbReference>
<evidence type="ECO:0000259" key="6">
    <source>
        <dbReference type="PROSITE" id="PS50977"/>
    </source>
</evidence>
<evidence type="ECO:0000256" key="2">
    <source>
        <dbReference type="ARBA" id="ARBA00023125"/>
    </source>
</evidence>
<keyword evidence="2 4" id="KW-0238">DNA-binding</keyword>
<dbReference type="InterPro" id="IPR050109">
    <property type="entry name" value="HTH-type_TetR-like_transc_reg"/>
</dbReference>
<evidence type="ECO:0000256" key="3">
    <source>
        <dbReference type="ARBA" id="ARBA00023163"/>
    </source>
</evidence>
<dbReference type="PROSITE" id="PS50977">
    <property type="entry name" value="HTH_TETR_2"/>
    <property type="match status" value="1"/>
</dbReference>
<keyword evidence="1" id="KW-0805">Transcription regulation</keyword>
<name>A0A7W3T8G9_9ACTN</name>
<protein>
    <submittedName>
        <fullName evidence="7">TetR family transcriptional regulator</fullName>
    </submittedName>
</protein>
<dbReference type="InterPro" id="IPR036271">
    <property type="entry name" value="Tet_transcr_reg_TetR-rel_C_sf"/>
</dbReference>
<dbReference type="GO" id="GO:0003700">
    <property type="term" value="F:DNA-binding transcription factor activity"/>
    <property type="evidence" value="ECO:0007669"/>
    <property type="project" value="TreeGrafter"/>
</dbReference>
<comment type="caution">
    <text evidence="7">The sequence shown here is derived from an EMBL/GenBank/DDBJ whole genome shotgun (WGS) entry which is preliminary data.</text>
</comment>
<feature type="region of interest" description="Disordered" evidence="5">
    <location>
        <begin position="1"/>
        <end position="20"/>
    </location>
</feature>
<dbReference type="Gene3D" id="1.10.357.10">
    <property type="entry name" value="Tetracycline Repressor, domain 2"/>
    <property type="match status" value="1"/>
</dbReference>
<accession>A0A7W3T8G9</accession>
<proteinExistence type="predicted"/>
<keyword evidence="8" id="KW-1185">Reference proteome</keyword>
<feature type="region of interest" description="Disordered" evidence="5">
    <location>
        <begin position="202"/>
        <end position="239"/>
    </location>
</feature>
<sequence length="239" mass="26017">MSGESAAVAPRTAGRGKLTPQRERELYEAVLELLRERGYDALTMDAVAARTRASKATLYRQWGTKAQFVVAALRHNKRTTLADIDTGTLLGDIREMARRVAADSEESTGLLHALLHAGQRDAELLRAVREVLVEPETDVLTIALHRAEGRGEIAPRVPATDYLVHAFMGAIMTRPLFEGTHADAEYLDRFIDAVVIPALGLRVPDGPDDSRRNEPGGPDPGRSRTDGSAPAPPEEPADR</sequence>
<evidence type="ECO:0000313" key="7">
    <source>
        <dbReference type="EMBL" id="MBB0232905.1"/>
    </source>
</evidence>
<dbReference type="SUPFAM" id="SSF48498">
    <property type="entry name" value="Tetracyclin repressor-like, C-terminal domain"/>
    <property type="match status" value="1"/>
</dbReference>
<dbReference type="Pfam" id="PF16859">
    <property type="entry name" value="TetR_C_11"/>
    <property type="match status" value="1"/>
</dbReference>
<reference evidence="8" key="1">
    <citation type="submission" date="2019-10" db="EMBL/GenBank/DDBJ databases">
        <title>Streptomyces sp. nov., a novel actinobacterium isolated from alkaline environment.</title>
        <authorList>
            <person name="Golinska P."/>
        </authorList>
    </citation>
    <scope>NUCLEOTIDE SEQUENCE [LARGE SCALE GENOMIC DNA]</scope>
    <source>
        <strain evidence="8">DSM 42108</strain>
    </source>
</reference>